<gene>
    <name evidence="1" type="ORF">GO755_23875</name>
</gene>
<sequence length="67" mass="7457">MYAKLIIYQQENGVISDRQPIIQTDNRARWELTADNLTPGKVTELLLCLDELGFSDEANAVSGVGYV</sequence>
<reference evidence="1 2" key="1">
    <citation type="submission" date="2019-12" db="EMBL/GenBank/DDBJ databases">
        <title>Spirosoma sp. HMF4905 genome sequencing and assembly.</title>
        <authorList>
            <person name="Kang H."/>
            <person name="Cha I."/>
            <person name="Kim H."/>
            <person name="Joh K."/>
        </authorList>
    </citation>
    <scope>NUCLEOTIDE SEQUENCE [LARGE SCALE GENOMIC DNA]</scope>
    <source>
        <strain evidence="1 2">HMF4905</strain>
    </source>
</reference>
<dbReference type="EMBL" id="WPIN01000009">
    <property type="protein sequence ID" value="MVM33101.1"/>
    <property type="molecule type" value="Genomic_DNA"/>
</dbReference>
<comment type="caution">
    <text evidence="1">The sequence shown here is derived from an EMBL/GenBank/DDBJ whole genome shotgun (WGS) entry which is preliminary data.</text>
</comment>
<evidence type="ECO:0000313" key="1">
    <source>
        <dbReference type="EMBL" id="MVM33101.1"/>
    </source>
</evidence>
<dbReference type="Proteomes" id="UP000436006">
    <property type="component" value="Unassembled WGS sequence"/>
</dbReference>
<evidence type="ECO:0000313" key="2">
    <source>
        <dbReference type="Proteomes" id="UP000436006"/>
    </source>
</evidence>
<organism evidence="1 2">
    <name type="scientific">Spirosoma arboris</name>
    <dbReference type="NCBI Taxonomy" id="2682092"/>
    <lineage>
        <taxon>Bacteria</taxon>
        <taxon>Pseudomonadati</taxon>
        <taxon>Bacteroidota</taxon>
        <taxon>Cytophagia</taxon>
        <taxon>Cytophagales</taxon>
        <taxon>Cytophagaceae</taxon>
        <taxon>Spirosoma</taxon>
    </lineage>
</organism>
<name>A0A7K1SH26_9BACT</name>
<dbReference type="RefSeq" id="WP_157587813.1">
    <property type="nucleotide sequence ID" value="NZ_WPIN01000009.1"/>
</dbReference>
<proteinExistence type="predicted"/>
<keyword evidence="2" id="KW-1185">Reference proteome</keyword>
<protein>
    <submittedName>
        <fullName evidence="1">Uncharacterized protein</fullName>
    </submittedName>
</protein>
<dbReference type="AlphaFoldDB" id="A0A7K1SH26"/>
<accession>A0A7K1SH26</accession>